<dbReference type="Proteomes" id="UP000681720">
    <property type="component" value="Unassembled WGS sequence"/>
</dbReference>
<dbReference type="InterPro" id="IPR035979">
    <property type="entry name" value="RBD_domain_sf"/>
</dbReference>
<protein>
    <recommendedName>
        <fullName evidence="3">RRM domain-containing protein</fullName>
    </recommendedName>
</protein>
<proteinExistence type="predicted"/>
<comment type="caution">
    <text evidence="1">The sequence shown here is derived from an EMBL/GenBank/DDBJ whole genome shotgun (WGS) entry which is preliminary data.</text>
</comment>
<name>A0A8S3D6G3_9BILA</name>
<gene>
    <name evidence="1" type="ORF">GIL414_LOCUS56398</name>
</gene>
<dbReference type="AlphaFoldDB" id="A0A8S3D6G3"/>
<evidence type="ECO:0000313" key="2">
    <source>
        <dbReference type="Proteomes" id="UP000681720"/>
    </source>
</evidence>
<organism evidence="1 2">
    <name type="scientific">Rotaria magnacalcarata</name>
    <dbReference type="NCBI Taxonomy" id="392030"/>
    <lineage>
        <taxon>Eukaryota</taxon>
        <taxon>Metazoa</taxon>
        <taxon>Spiralia</taxon>
        <taxon>Gnathifera</taxon>
        <taxon>Rotifera</taxon>
        <taxon>Eurotatoria</taxon>
        <taxon>Bdelloidea</taxon>
        <taxon>Philodinida</taxon>
        <taxon>Philodinidae</taxon>
        <taxon>Rotaria</taxon>
    </lineage>
</organism>
<dbReference type="SUPFAM" id="SSF54928">
    <property type="entry name" value="RNA-binding domain, RBD"/>
    <property type="match status" value="1"/>
</dbReference>
<dbReference type="EMBL" id="CAJOBJ010202478">
    <property type="protein sequence ID" value="CAF4987187.1"/>
    <property type="molecule type" value="Genomic_DNA"/>
</dbReference>
<dbReference type="GO" id="GO:0003676">
    <property type="term" value="F:nucleic acid binding"/>
    <property type="evidence" value="ECO:0007669"/>
    <property type="project" value="InterPro"/>
</dbReference>
<reference evidence="1" key="1">
    <citation type="submission" date="2021-02" db="EMBL/GenBank/DDBJ databases">
        <authorList>
            <person name="Nowell W R."/>
        </authorList>
    </citation>
    <scope>NUCLEOTIDE SEQUENCE</scope>
</reference>
<feature type="non-terminal residue" evidence="1">
    <location>
        <position position="1"/>
    </location>
</feature>
<accession>A0A8S3D6G3</accession>
<evidence type="ECO:0000313" key="1">
    <source>
        <dbReference type="EMBL" id="CAF4987187.1"/>
    </source>
</evidence>
<evidence type="ECO:0008006" key="3">
    <source>
        <dbReference type="Google" id="ProtNLM"/>
    </source>
</evidence>
<sequence>MIVDYRFQLDYIHIYEVPTVGLLDLGTPPTPTLFDEVQKTNTVVEAVSAADEAHYQAKKQENELTTIQSSAPLIDENKSEVSMKHPMKEEISNYSLPNKRITTWENLDEVLKGDDDKESYGRNYSRNDYYDNNERGDVYNEDNIRMKTQYHTIFIQNLPHNITKHELEIIFNQSGLIK</sequence>